<protein>
    <submittedName>
        <fullName evidence="2">Uncharacterized protein</fullName>
    </submittedName>
</protein>
<organism evidence="2 3">
    <name type="scientific">Dactylosporangium sucinum</name>
    <dbReference type="NCBI Taxonomy" id="1424081"/>
    <lineage>
        <taxon>Bacteria</taxon>
        <taxon>Bacillati</taxon>
        <taxon>Actinomycetota</taxon>
        <taxon>Actinomycetes</taxon>
        <taxon>Micromonosporales</taxon>
        <taxon>Micromonosporaceae</taxon>
        <taxon>Dactylosporangium</taxon>
    </lineage>
</organism>
<comment type="caution">
    <text evidence="2">The sequence shown here is derived from an EMBL/GenBank/DDBJ whole genome shotgun (WGS) entry which is preliminary data.</text>
</comment>
<dbReference type="Proteomes" id="UP000642070">
    <property type="component" value="Unassembled WGS sequence"/>
</dbReference>
<evidence type="ECO:0000313" key="2">
    <source>
        <dbReference type="EMBL" id="GGM24902.1"/>
    </source>
</evidence>
<dbReference type="EMBL" id="BMPI01000011">
    <property type="protein sequence ID" value="GGM24902.1"/>
    <property type="molecule type" value="Genomic_DNA"/>
</dbReference>
<name>A0A917TIQ0_9ACTN</name>
<feature type="region of interest" description="Disordered" evidence="1">
    <location>
        <begin position="29"/>
        <end position="77"/>
    </location>
</feature>
<sequence>MRLGAGLGEVGDADPGAADAFADELQRVERRHDLRAPAASAGPAGLVVSASTGPGHHRKGGQASHNPTTQHADECVP</sequence>
<reference evidence="2" key="1">
    <citation type="journal article" date="2014" name="Int. J. Syst. Evol. Microbiol.">
        <title>Complete genome sequence of Corynebacterium casei LMG S-19264T (=DSM 44701T), isolated from a smear-ripened cheese.</title>
        <authorList>
            <consortium name="US DOE Joint Genome Institute (JGI-PGF)"/>
            <person name="Walter F."/>
            <person name="Albersmeier A."/>
            <person name="Kalinowski J."/>
            <person name="Ruckert C."/>
        </authorList>
    </citation>
    <scope>NUCLEOTIDE SEQUENCE</scope>
    <source>
        <strain evidence="2">JCM 19831</strain>
    </source>
</reference>
<gene>
    <name evidence="2" type="ORF">GCM10007977_027600</name>
</gene>
<evidence type="ECO:0000256" key="1">
    <source>
        <dbReference type="SAM" id="MobiDB-lite"/>
    </source>
</evidence>
<keyword evidence="3" id="KW-1185">Reference proteome</keyword>
<proteinExistence type="predicted"/>
<evidence type="ECO:0000313" key="3">
    <source>
        <dbReference type="Proteomes" id="UP000642070"/>
    </source>
</evidence>
<accession>A0A917TIQ0</accession>
<dbReference type="AlphaFoldDB" id="A0A917TIQ0"/>
<reference evidence="2" key="2">
    <citation type="submission" date="2020-09" db="EMBL/GenBank/DDBJ databases">
        <authorList>
            <person name="Sun Q."/>
            <person name="Ohkuma M."/>
        </authorList>
    </citation>
    <scope>NUCLEOTIDE SEQUENCE</scope>
    <source>
        <strain evidence="2">JCM 19831</strain>
    </source>
</reference>